<protein>
    <submittedName>
        <fullName evidence="6">DNA mismatch repair protein MutS</fullName>
    </submittedName>
</protein>
<dbReference type="InterPro" id="IPR000432">
    <property type="entry name" value="DNA_mismatch_repair_MutS_C"/>
</dbReference>
<keyword evidence="4" id="KW-1133">Transmembrane helix</keyword>
<dbReference type="Proteomes" id="UP001597131">
    <property type="component" value="Unassembled WGS sequence"/>
</dbReference>
<keyword evidence="1" id="KW-0547">Nucleotide-binding</keyword>
<keyword evidence="2" id="KW-0067">ATP-binding</keyword>
<dbReference type="EMBL" id="JBHTLI010000001">
    <property type="protein sequence ID" value="MFD1094843.1"/>
    <property type="molecule type" value="Genomic_DNA"/>
</dbReference>
<gene>
    <name evidence="6" type="ORF">ACFQ3Q_03700</name>
</gene>
<keyword evidence="7" id="KW-1185">Reference proteome</keyword>
<dbReference type="SUPFAM" id="SSF52540">
    <property type="entry name" value="P-loop containing nucleoside triphosphate hydrolases"/>
    <property type="match status" value="1"/>
</dbReference>
<dbReference type="SMART" id="SM00534">
    <property type="entry name" value="MUTSac"/>
    <property type="match status" value="1"/>
</dbReference>
<keyword evidence="4" id="KW-0812">Transmembrane</keyword>
<evidence type="ECO:0000313" key="6">
    <source>
        <dbReference type="EMBL" id="MFD1094843.1"/>
    </source>
</evidence>
<dbReference type="Gene3D" id="3.40.50.300">
    <property type="entry name" value="P-loop containing nucleotide triphosphate hydrolases"/>
    <property type="match status" value="1"/>
</dbReference>
<comment type="caution">
    <text evidence="6">The sequence shown here is derived from an EMBL/GenBank/DDBJ whole genome shotgun (WGS) entry which is preliminary data.</text>
</comment>
<evidence type="ECO:0000256" key="4">
    <source>
        <dbReference type="SAM" id="Phobius"/>
    </source>
</evidence>
<dbReference type="InterPro" id="IPR045076">
    <property type="entry name" value="MutS"/>
</dbReference>
<organism evidence="6 7">
    <name type="scientific">Salegentibacter chungangensis</name>
    <dbReference type="NCBI Taxonomy" id="1335724"/>
    <lineage>
        <taxon>Bacteria</taxon>
        <taxon>Pseudomonadati</taxon>
        <taxon>Bacteroidota</taxon>
        <taxon>Flavobacteriia</taxon>
        <taxon>Flavobacteriales</taxon>
        <taxon>Flavobacteriaceae</taxon>
        <taxon>Salegentibacter</taxon>
    </lineage>
</organism>
<dbReference type="PANTHER" id="PTHR11361:SF99">
    <property type="entry name" value="DNA MISMATCH REPAIR PROTEIN"/>
    <property type="match status" value="1"/>
</dbReference>
<accession>A0ABW3NMQ8</accession>
<dbReference type="PANTHER" id="PTHR11361">
    <property type="entry name" value="DNA MISMATCH REPAIR PROTEIN MUTS FAMILY MEMBER"/>
    <property type="match status" value="1"/>
</dbReference>
<evidence type="ECO:0000256" key="1">
    <source>
        <dbReference type="ARBA" id="ARBA00022741"/>
    </source>
</evidence>
<proteinExistence type="predicted"/>
<feature type="transmembrane region" description="Helical" evidence="4">
    <location>
        <begin position="234"/>
        <end position="251"/>
    </location>
</feature>
<reference evidence="7" key="1">
    <citation type="journal article" date="2019" name="Int. J. Syst. Evol. Microbiol.">
        <title>The Global Catalogue of Microorganisms (GCM) 10K type strain sequencing project: providing services to taxonomists for standard genome sequencing and annotation.</title>
        <authorList>
            <consortium name="The Broad Institute Genomics Platform"/>
            <consortium name="The Broad Institute Genome Sequencing Center for Infectious Disease"/>
            <person name="Wu L."/>
            <person name="Ma J."/>
        </authorList>
    </citation>
    <scope>NUCLEOTIDE SEQUENCE [LARGE SCALE GENOMIC DNA]</scope>
    <source>
        <strain evidence="7">CCUG 64793</strain>
    </source>
</reference>
<feature type="transmembrane region" description="Helical" evidence="4">
    <location>
        <begin position="26"/>
        <end position="47"/>
    </location>
</feature>
<evidence type="ECO:0000259" key="5">
    <source>
        <dbReference type="SMART" id="SM00534"/>
    </source>
</evidence>
<evidence type="ECO:0000256" key="3">
    <source>
        <dbReference type="ARBA" id="ARBA00023125"/>
    </source>
</evidence>
<keyword evidence="4" id="KW-0472">Membrane</keyword>
<feature type="domain" description="DNA mismatch repair proteins mutS family" evidence="5">
    <location>
        <begin position="416"/>
        <end position="588"/>
    </location>
</feature>
<dbReference type="RefSeq" id="WP_380743040.1">
    <property type="nucleotide sequence ID" value="NZ_JBHTLI010000001.1"/>
</dbReference>
<evidence type="ECO:0000256" key="2">
    <source>
        <dbReference type="ARBA" id="ARBA00022840"/>
    </source>
</evidence>
<name>A0ABW3NMQ8_9FLAO</name>
<feature type="transmembrane region" description="Helical" evidence="4">
    <location>
        <begin position="53"/>
        <end position="70"/>
    </location>
</feature>
<keyword evidence="3" id="KW-0238">DNA-binding</keyword>
<dbReference type="InterPro" id="IPR027417">
    <property type="entry name" value="P-loop_NTPase"/>
</dbReference>
<sequence length="592" mass="68209">MKEILDFYLKKKKEHEQLLAGISRKLLFSSLLRLILFLAICYGIYFFWGNTNIIVPIIIGGIALFLFLVSRHSDLKDQSNKQKELIRLNELEIDLLKTRNFRDLPDGEEFEDPMHPYSEDIDLFGPGSFFQYLNRTGLHEGKTRLAGILTENSIDEIEKKQAVVKELATKPGWRQEFTAIAGLVKTETASATVLDWFKNYKSFVPKLMKWLPWAFTGISVLAIAAYSFDFIKGIHLLLWFLTGLLVTGIFIKKINLLSESVSKIQDTFHQYHQLLALLEKEDFSSEILKENQQLIRSEDKKASAIFKKFSKAIDDLDQRNNMLFGIFGNGFLLWDLRQSYKLEKWISRYRQNVENWFKVIEYTDSHNSLGNFAFNHPAYVFPEINDEKLGISAKQLGHPLLDPEKRVANDFSISNQEFFIITGANMAGKSTFLRTVSLQILMSNVGLPVCAEECTYTPIKLITSMRTSDSLSDDESYFFSELKRLKFIVDEIKTDRYFIILDEILKGTNSTDKASGSKKFVRKLVRSNSTGIIATHDLSLCEITSELPQVKNHYFDAEIINDELNFDYKFKDGICHNMNASFLLRKMEIVDD</sequence>
<feature type="transmembrane region" description="Helical" evidence="4">
    <location>
        <begin position="210"/>
        <end position="228"/>
    </location>
</feature>
<evidence type="ECO:0000313" key="7">
    <source>
        <dbReference type="Proteomes" id="UP001597131"/>
    </source>
</evidence>
<dbReference type="Pfam" id="PF00488">
    <property type="entry name" value="MutS_V"/>
    <property type="match status" value="1"/>
</dbReference>